<evidence type="ECO:0000313" key="2">
    <source>
        <dbReference type="EMBL" id="CUH46770.1"/>
    </source>
</evidence>
<feature type="transmembrane region" description="Helical" evidence="1">
    <location>
        <begin position="6"/>
        <end position="24"/>
    </location>
</feature>
<proteinExistence type="predicted"/>
<feature type="transmembrane region" description="Helical" evidence="1">
    <location>
        <begin position="76"/>
        <end position="100"/>
    </location>
</feature>
<sequence>MIGGLIAFLASLIAICLFLGIAVARRRPASRRAFAMLVLIIFAVTYIWSALFEIWINNASLFRPGSLLNAFGPNEMPSHFLGAALFWFVPALILAAGAYLTTRRRSKEAQT</sequence>
<gene>
    <name evidence="2" type="ORF">RUA4292_00936</name>
</gene>
<keyword evidence="1" id="KW-0812">Transmembrane</keyword>
<reference evidence="2 3" key="1">
    <citation type="submission" date="2015-09" db="EMBL/GenBank/DDBJ databases">
        <authorList>
            <consortium name="Swine Surveillance"/>
        </authorList>
    </citation>
    <scope>NUCLEOTIDE SEQUENCE [LARGE SCALE GENOMIC DNA]</scope>
    <source>
        <strain evidence="2 3">CECT 4292</strain>
    </source>
</reference>
<name>A0A0P1EBB3_9RHOB</name>
<evidence type="ECO:0000313" key="3">
    <source>
        <dbReference type="Proteomes" id="UP000050783"/>
    </source>
</evidence>
<dbReference type="RefSeq" id="WP_058276535.1">
    <property type="nucleotide sequence ID" value="NZ_CYPU01000017.1"/>
</dbReference>
<keyword evidence="1" id="KW-1133">Transmembrane helix</keyword>
<feature type="transmembrane region" description="Helical" evidence="1">
    <location>
        <begin position="36"/>
        <end position="56"/>
    </location>
</feature>
<dbReference type="AlphaFoldDB" id="A0A0P1EBB3"/>
<dbReference type="GeneID" id="55492209"/>
<protein>
    <submittedName>
        <fullName evidence="2">Uncharacterized protein</fullName>
    </submittedName>
</protein>
<organism evidence="2 3">
    <name type="scientific">Ruegeria atlantica</name>
    <dbReference type="NCBI Taxonomy" id="81569"/>
    <lineage>
        <taxon>Bacteria</taxon>
        <taxon>Pseudomonadati</taxon>
        <taxon>Pseudomonadota</taxon>
        <taxon>Alphaproteobacteria</taxon>
        <taxon>Rhodobacterales</taxon>
        <taxon>Roseobacteraceae</taxon>
        <taxon>Ruegeria</taxon>
    </lineage>
</organism>
<dbReference type="Proteomes" id="UP000050783">
    <property type="component" value="Unassembled WGS sequence"/>
</dbReference>
<accession>A0A0P1EBB3</accession>
<dbReference type="EMBL" id="CYPU01000017">
    <property type="protein sequence ID" value="CUH46770.1"/>
    <property type="molecule type" value="Genomic_DNA"/>
</dbReference>
<evidence type="ECO:0000256" key="1">
    <source>
        <dbReference type="SAM" id="Phobius"/>
    </source>
</evidence>
<keyword evidence="1" id="KW-0472">Membrane</keyword>
<dbReference type="OrthoDB" id="9900965at2"/>